<keyword evidence="3" id="KW-1185">Reference proteome</keyword>
<dbReference type="AlphaFoldDB" id="A0A1R3IP94"/>
<evidence type="ECO:0000313" key="3">
    <source>
        <dbReference type="Proteomes" id="UP000187203"/>
    </source>
</evidence>
<feature type="compositionally biased region" description="Gly residues" evidence="1">
    <location>
        <begin position="37"/>
        <end position="46"/>
    </location>
</feature>
<organism evidence="2 3">
    <name type="scientific">Corchorus olitorius</name>
    <dbReference type="NCBI Taxonomy" id="93759"/>
    <lineage>
        <taxon>Eukaryota</taxon>
        <taxon>Viridiplantae</taxon>
        <taxon>Streptophyta</taxon>
        <taxon>Embryophyta</taxon>
        <taxon>Tracheophyta</taxon>
        <taxon>Spermatophyta</taxon>
        <taxon>Magnoliopsida</taxon>
        <taxon>eudicotyledons</taxon>
        <taxon>Gunneridae</taxon>
        <taxon>Pentapetalae</taxon>
        <taxon>rosids</taxon>
        <taxon>malvids</taxon>
        <taxon>Malvales</taxon>
        <taxon>Malvaceae</taxon>
        <taxon>Grewioideae</taxon>
        <taxon>Apeibeae</taxon>
        <taxon>Corchorus</taxon>
    </lineage>
</organism>
<proteinExistence type="predicted"/>
<name>A0A1R3IP94_9ROSI</name>
<evidence type="ECO:0000313" key="2">
    <source>
        <dbReference type="EMBL" id="OMO84408.1"/>
    </source>
</evidence>
<evidence type="ECO:0000256" key="1">
    <source>
        <dbReference type="SAM" id="MobiDB-lite"/>
    </source>
</evidence>
<dbReference type="EMBL" id="AWUE01017847">
    <property type="protein sequence ID" value="OMO84408.1"/>
    <property type="molecule type" value="Genomic_DNA"/>
</dbReference>
<reference evidence="3" key="1">
    <citation type="submission" date="2013-09" db="EMBL/GenBank/DDBJ databases">
        <title>Corchorus olitorius genome sequencing.</title>
        <authorList>
            <person name="Alam M."/>
            <person name="Haque M.S."/>
            <person name="Islam M.S."/>
            <person name="Emdad E.M."/>
            <person name="Islam M.M."/>
            <person name="Ahmed B."/>
            <person name="Halim A."/>
            <person name="Hossen Q.M.M."/>
            <person name="Hossain M.Z."/>
            <person name="Ahmed R."/>
            <person name="Khan M.M."/>
            <person name="Islam R."/>
            <person name="Rashid M.M."/>
            <person name="Khan S.A."/>
            <person name="Rahman M.S."/>
            <person name="Alam M."/>
            <person name="Yahiya A.S."/>
            <person name="Khan M.S."/>
            <person name="Azam M.S."/>
            <person name="Haque T."/>
            <person name="Lashkar M.Z.H."/>
            <person name="Akhand A.I."/>
            <person name="Morshed G."/>
            <person name="Roy S."/>
            <person name="Uddin K.S."/>
            <person name="Rabeya T."/>
            <person name="Hossain A.S."/>
            <person name="Chowdhury A."/>
            <person name="Snigdha A.R."/>
            <person name="Mortoza M.S."/>
            <person name="Matin S.A."/>
            <person name="Hoque S.M.E."/>
            <person name="Islam M.K."/>
            <person name="Roy D.K."/>
            <person name="Haider R."/>
            <person name="Moosa M.M."/>
            <person name="Elias S.M."/>
            <person name="Hasan A.M."/>
            <person name="Jahan S."/>
            <person name="Shafiuddin M."/>
            <person name="Mahmood N."/>
            <person name="Shommy N.S."/>
        </authorList>
    </citation>
    <scope>NUCLEOTIDE SEQUENCE [LARGE SCALE GENOMIC DNA]</scope>
    <source>
        <strain evidence="3">cv. O-4</strain>
    </source>
</reference>
<comment type="caution">
    <text evidence="2">The sequence shown here is derived from an EMBL/GenBank/DDBJ whole genome shotgun (WGS) entry which is preliminary data.</text>
</comment>
<accession>A0A1R3IP94</accession>
<sequence>MAKYQSAPAVHVVVKCKWRDGKEGNWRSRGGARSKGEGGADGLVIG</sequence>
<protein>
    <submittedName>
        <fullName evidence="2">Uncharacterized protein</fullName>
    </submittedName>
</protein>
<dbReference type="Proteomes" id="UP000187203">
    <property type="component" value="Unassembled WGS sequence"/>
</dbReference>
<gene>
    <name evidence="2" type="ORF">COLO4_22072</name>
</gene>
<feature type="region of interest" description="Disordered" evidence="1">
    <location>
        <begin position="22"/>
        <end position="46"/>
    </location>
</feature>